<proteinExistence type="predicted"/>
<sequence>MRVPERDPGLVEQREPRGPADHQVDALADIQERTQHGGGVWGAGSAGHPYDPRRTGRLSWLDWVHDTEPIRLGGVGTGRDVRAFPKADE</sequence>
<dbReference type="Proteomes" id="UP000658320">
    <property type="component" value="Unassembled WGS sequence"/>
</dbReference>
<evidence type="ECO:0000313" key="2">
    <source>
        <dbReference type="EMBL" id="GGR38608.1"/>
    </source>
</evidence>
<dbReference type="AlphaFoldDB" id="A0A918KWZ9"/>
<feature type="region of interest" description="Disordered" evidence="1">
    <location>
        <begin position="1"/>
        <end position="21"/>
    </location>
</feature>
<organism evidence="2 3">
    <name type="scientific">Streptomyces aurantiogriseus</name>
    <dbReference type="NCBI Taxonomy" id="66870"/>
    <lineage>
        <taxon>Bacteria</taxon>
        <taxon>Bacillati</taxon>
        <taxon>Actinomycetota</taxon>
        <taxon>Actinomycetes</taxon>
        <taxon>Kitasatosporales</taxon>
        <taxon>Streptomycetaceae</taxon>
        <taxon>Streptomyces</taxon>
    </lineage>
</organism>
<reference evidence="2" key="1">
    <citation type="journal article" date="2014" name="Int. J. Syst. Evol. Microbiol.">
        <title>Complete genome sequence of Corynebacterium casei LMG S-19264T (=DSM 44701T), isolated from a smear-ripened cheese.</title>
        <authorList>
            <consortium name="US DOE Joint Genome Institute (JGI-PGF)"/>
            <person name="Walter F."/>
            <person name="Albersmeier A."/>
            <person name="Kalinowski J."/>
            <person name="Ruckert C."/>
        </authorList>
    </citation>
    <scope>NUCLEOTIDE SEQUENCE</scope>
    <source>
        <strain evidence="2">JCM 4346</strain>
    </source>
</reference>
<gene>
    <name evidence="2" type="ORF">GCM10010251_63980</name>
</gene>
<accession>A0A918KWZ9</accession>
<protein>
    <submittedName>
        <fullName evidence="2">Uncharacterized protein</fullName>
    </submittedName>
</protein>
<name>A0A918KWZ9_9ACTN</name>
<reference evidence="2" key="2">
    <citation type="submission" date="2020-09" db="EMBL/GenBank/DDBJ databases">
        <authorList>
            <person name="Sun Q."/>
            <person name="Ohkuma M."/>
        </authorList>
    </citation>
    <scope>NUCLEOTIDE SEQUENCE</scope>
    <source>
        <strain evidence="2">JCM 4346</strain>
    </source>
</reference>
<keyword evidence="3" id="KW-1185">Reference proteome</keyword>
<comment type="caution">
    <text evidence="2">The sequence shown here is derived from an EMBL/GenBank/DDBJ whole genome shotgun (WGS) entry which is preliminary data.</text>
</comment>
<evidence type="ECO:0000256" key="1">
    <source>
        <dbReference type="SAM" id="MobiDB-lite"/>
    </source>
</evidence>
<dbReference type="EMBL" id="BMSX01000017">
    <property type="protein sequence ID" value="GGR38608.1"/>
    <property type="molecule type" value="Genomic_DNA"/>
</dbReference>
<evidence type="ECO:0000313" key="3">
    <source>
        <dbReference type="Proteomes" id="UP000658320"/>
    </source>
</evidence>